<accession>A0ABY0FDT6</accession>
<evidence type="ECO:0000313" key="2">
    <source>
        <dbReference type="EMBL" id="RXZ44269.1"/>
    </source>
</evidence>
<protein>
    <submittedName>
        <fullName evidence="2">Uncharacterized protein</fullName>
    </submittedName>
</protein>
<organism evidence="2 3">
    <name type="scientific">Crenobacter cavernae</name>
    <dbReference type="NCBI Taxonomy" id="2290923"/>
    <lineage>
        <taxon>Bacteria</taxon>
        <taxon>Pseudomonadati</taxon>
        <taxon>Pseudomonadota</taxon>
        <taxon>Betaproteobacteria</taxon>
        <taxon>Neisseriales</taxon>
        <taxon>Neisseriaceae</taxon>
        <taxon>Crenobacter</taxon>
    </lineage>
</organism>
<dbReference type="RefSeq" id="WP_129212487.1">
    <property type="nucleotide sequence ID" value="NZ_REGR01000004.1"/>
</dbReference>
<feature type="region of interest" description="Disordered" evidence="1">
    <location>
        <begin position="1"/>
        <end position="66"/>
    </location>
</feature>
<sequence length="66" mass="7403">MAGNAPKPSQTQETVPDTGEYSSDQVHQFRVGQHLEEDEPLPEAEDEGPDTGEYQSDQVRQVKHHD</sequence>
<dbReference type="Proteomes" id="UP000290682">
    <property type="component" value="Unassembled WGS sequence"/>
</dbReference>
<feature type="compositionally biased region" description="Acidic residues" evidence="1">
    <location>
        <begin position="36"/>
        <end position="50"/>
    </location>
</feature>
<feature type="compositionally biased region" description="Polar residues" evidence="1">
    <location>
        <begin position="7"/>
        <end position="26"/>
    </location>
</feature>
<reference evidence="2 3" key="1">
    <citation type="submission" date="2018-10" db="EMBL/GenBank/DDBJ databases">
        <title>Draft genome of Fastidiocella sp. strain 375T, a bacterium isolated from a karstic cave dripping water.</title>
        <authorList>
            <person name="Coelho C."/>
            <person name="Verissimo A."/>
            <person name="Tiago I."/>
        </authorList>
    </citation>
    <scope>NUCLEOTIDE SEQUENCE [LARGE SCALE GENOMIC DNA]</scope>
    <source>
        <strain evidence="2 3">CAVE-375</strain>
    </source>
</reference>
<comment type="caution">
    <text evidence="2">The sequence shown here is derived from an EMBL/GenBank/DDBJ whole genome shotgun (WGS) entry which is preliminary data.</text>
</comment>
<gene>
    <name evidence="2" type="ORF">EBB06_06955</name>
</gene>
<keyword evidence="3" id="KW-1185">Reference proteome</keyword>
<evidence type="ECO:0000313" key="3">
    <source>
        <dbReference type="Proteomes" id="UP000290682"/>
    </source>
</evidence>
<proteinExistence type="predicted"/>
<name>A0ABY0FDT6_9NEIS</name>
<dbReference type="EMBL" id="REGR01000004">
    <property type="protein sequence ID" value="RXZ44269.1"/>
    <property type="molecule type" value="Genomic_DNA"/>
</dbReference>
<evidence type="ECO:0000256" key="1">
    <source>
        <dbReference type="SAM" id="MobiDB-lite"/>
    </source>
</evidence>